<feature type="transmembrane region" description="Helical" evidence="1">
    <location>
        <begin position="220"/>
        <end position="243"/>
    </location>
</feature>
<feature type="transmembrane region" description="Helical" evidence="1">
    <location>
        <begin position="150"/>
        <end position="169"/>
    </location>
</feature>
<evidence type="ECO:0000313" key="2">
    <source>
        <dbReference type="EMBL" id="GER92205.1"/>
    </source>
</evidence>
<proteinExistence type="predicted"/>
<keyword evidence="3" id="KW-1185">Reference proteome</keyword>
<keyword evidence="1" id="KW-0472">Membrane</keyword>
<feature type="transmembrane region" description="Helical" evidence="1">
    <location>
        <begin position="93"/>
        <end position="113"/>
    </location>
</feature>
<name>A0A5J4KW57_9CHLR</name>
<gene>
    <name evidence="2" type="ORF">KDW_63670</name>
</gene>
<feature type="transmembrane region" description="Helical" evidence="1">
    <location>
        <begin position="181"/>
        <end position="214"/>
    </location>
</feature>
<evidence type="ECO:0008006" key="4">
    <source>
        <dbReference type="Google" id="ProtNLM"/>
    </source>
</evidence>
<dbReference type="EMBL" id="BKZW01000006">
    <property type="protein sequence ID" value="GER92205.1"/>
    <property type="molecule type" value="Genomic_DNA"/>
</dbReference>
<evidence type="ECO:0000313" key="3">
    <source>
        <dbReference type="Proteomes" id="UP000326912"/>
    </source>
</evidence>
<keyword evidence="1" id="KW-1133">Transmembrane helix</keyword>
<sequence>MPGVHILKYLKKNIYSVTAAAIITFAVGLRMLLLFLHWPPTNGDEGIMATMAYNIAYHGEHPTTFYGQDYMGVIEAYLGALFFHLTGGPSLTALRTGVVSMVGLFFVCMYFLVSLLFSKKLALVTLALLSVGSIPYLTRQTIATGGSSQTLLFGALAFLIASWLALSYRRKVPSRTHLLRLPLYGAFGLVAGLAMWSDMVVLPFLAMAGLLLLVFCWRELLVWGGWLMGLIGALAGLFPSLWYSMNKGLNPFLTLFNLVRGTGTLKDDPIATVGLWHNIVETVQVTIPTATGFPFCPVIEYPFLGDNTPRTLQCGIVQTTWGGGTWY</sequence>
<feature type="transmembrane region" description="Helical" evidence="1">
    <location>
        <begin position="14"/>
        <end position="38"/>
    </location>
</feature>
<dbReference type="AlphaFoldDB" id="A0A5J4KW57"/>
<dbReference type="Proteomes" id="UP000326912">
    <property type="component" value="Unassembled WGS sequence"/>
</dbReference>
<feature type="transmembrane region" description="Helical" evidence="1">
    <location>
        <begin position="120"/>
        <end position="138"/>
    </location>
</feature>
<comment type="caution">
    <text evidence="2">The sequence shown here is derived from an EMBL/GenBank/DDBJ whole genome shotgun (WGS) entry which is preliminary data.</text>
</comment>
<organism evidence="2 3">
    <name type="scientific">Dictyobacter vulcani</name>
    <dbReference type="NCBI Taxonomy" id="2607529"/>
    <lineage>
        <taxon>Bacteria</taxon>
        <taxon>Bacillati</taxon>
        <taxon>Chloroflexota</taxon>
        <taxon>Ktedonobacteria</taxon>
        <taxon>Ktedonobacterales</taxon>
        <taxon>Dictyobacteraceae</taxon>
        <taxon>Dictyobacter</taxon>
    </lineage>
</organism>
<accession>A0A5J4KW57</accession>
<protein>
    <recommendedName>
        <fullName evidence="4">Glycosyltransferase RgtA/B/C/D-like domain-containing protein</fullName>
    </recommendedName>
</protein>
<reference evidence="2 3" key="1">
    <citation type="submission" date="2019-10" db="EMBL/GenBank/DDBJ databases">
        <title>Dictyobacter vulcani sp. nov., within the class Ktedonobacteria, isolated from soil of volcanic Mt. Zao.</title>
        <authorList>
            <person name="Zheng Y."/>
            <person name="Wang C.M."/>
            <person name="Sakai Y."/>
            <person name="Abe K."/>
            <person name="Yokota A."/>
            <person name="Yabe S."/>
        </authorList>
    </citation>
    <scope>NUCLEOTIDE SEQUENCE [LARGE SCALE GENOMIC DNA]</scope>
    <source>
        <strain evidence="2 3">W12</strain>
    </source>
</reference>
<evidence type="ECO:0000256" key="1">
    <source>
        <dbReference type="SAM" id="Phobius"/>
    </source>
</evidence>
<keyword evidence="1" id="KW-0812">Transmembrane</keyword>